<accession>A0A2S4UQE1</accession>
<keyword evidence="2" id="KW-1185">Reference proteome</keyword>
<proteinExistence type="predicted"/>
<dbReference type="VEuPathDB" id="FungiDB:PSTT_10841"/>
<evidence type="ECO:0000313" key="1">
    <source>
        <dbReference type="EMBL" id="POV99456.1"/>
    </source>
</evidence>
<dbReference type="Proteomes" id="UP000239156">
    <property type="component" value="Unassembled WGS sequence"/>
</dbReference>
<dbReference type="OrthoDB" id="4869960at2759"/>
<dbReference type="EMBL" id="PKSL01000200">
    <property type="protein sequence ID" value="POV99456.1"/>
    <property type="molecule type" value="Genomic_DNA"/>
</dbReference>
<comment type="caution">
    <text evidence="1">The sequence shown here is derived from an EMBL/GenBank/DDBJ whole genome shotgun (WGS) entry which is preliminary data.</text>
</comment>
<protein>
    <submittedName>
        <fullName evidence="1">Uncharacterized protein</fullName>
    </submittedName>
</protein>
<organism evidence="1 2">
    <name type="scientific">Puccinia striiformis</name>
    <dbReference type="NCBI Taxonomy" id="27350"/>
    <lineage>
        <taxon>Eukaryota</taxon>
        <taxon>Fungi</taxon>
        <taxon>Dikarya</taxon>
        <taxon>Basidiomycota</taxon>
        <taxon>Pucciniomycotina</taxon>
        <taxon>Pucciniomycetes</taxon>
        <taxon>Pucciniales</taxon>
        <taxon>Pucciniaceae</taxon>
        <taxon>Puccinia</taxon>
    </lineage>
</organism>
<evidence type="ECO:0000313" key="2">
    <source>
        <dbReference type="Proteomes" id="UP000239156"/>
    </source>
</evidence>
<sequence length="118" mass="13048">MTQLQLDPVEDINQSYSDKILDYRLDFNQFSGGLNLEIIRSISIDFSANGIWLVVSGLDSRIFVYDLINRPSGPSSSQTSSPQSAVSILTPHMVRVSSTLSYLLLNVVVILQSPSNNQ</sequence>
<dbReference type="VEuPathDB" id="FungiDB:PSHT_03983"/>
<gene>
    <name evidence="1" type="ORF">PSTT_13773</name>
</gene>
<reference evidence="1" key="1">
    <citation type="submission" date="2017-12" db="EMBL/GenBank/DDBJ databases">
        <title>Gene loss provides genomic basis for host adaptation in cereal stripe rust fungi.</title>
        <authorList>
            <person name="Xia C."/>
        </authorList>
    </citation>
    <scope>NUCLEOTIDE SEQUENCE [LARGE SCALE GENOMIC DNA]</scope>
    <source>
        <strain evidence="1">93-210</strain>
    </source>
</reference>
<dbReference type="VEuPathDB" id="FungiDB:PSTT_13773"/>
<name>A0A2S4UQE1_9BASI</name>